<proteinExistence type="predicted"/>
<sequence length="296" mass="32896">METSGYSTDHRRSVEPLERAPMFAYLDPATESTATSVCMKRSTSADRLADYHQWRRRTQCGNSACTTGCCCPTGADRHRRPGPRRWRFCNPLIVCPLLFALVVLSMFGAVVWRLGSLEARVADLEAQLSSAGLSPASTHTADYNRRTLDDALLVNSAAWNDTTRTPRAIQEEKCRCPSGEWAQWIPIPGADKSLVPAPARRSRGSAPDLNRPSSNALLCLRPPATQMQIRAREQDVFALSGWKSGSLLSPPPRRRRRRLRPGQAKPFEGAKLCPRLCGKEIFAQASERRRQQAPSP</sequence>
<feature type="region of interest" description="Disordered" evidence="1">
    <location>
        <begin position="197"/>
        <end position="216"/>
    </location>
</feature>
<protein>
    <submittedName>
        <fullName evidence="4">Uncharacterized protein</fullName>
    </submittedName>
</protein>
<dbReference type="AlphaFoldDB" id="A0A914XPR0"/>
<dbReference type="WBParaSite" id="PSAMB.scaffold918size38604.g9624.t1">
    <property type="protein sequence ID" value="PSAMB.scaffold918size38604.g9624.t1"/>
    <property type="gene ID" value="PSAMB.scaffold918size38604.g9624"/>
</dbReference>
<reference evidence="4" key="1">
    <citation type="submission" date="2022-11" db="UniProtKB">
        <authorList>
            <consortium name="WormBaseParasite"/>
        </authorList>
    </citation>
    <scope>IDENTIFICATION</scope>
</reference>
<name>A0A914XPR0_9BILA</name>
<evidence type="ECO:0000256" key="2">
    <source>
        <dbReference type="SAM" id="Phobius"/>
    </source>
</evidence>
<keyword evidence="2" id="KW-1133">Transmembrane helix</keyword>
<feature type="region of interest" description="Disordered" evidence="1">
    <location>
        <begin position="242"/>
        <end position="269"/>
    </location>
</feature>
<keyword evidence="2" id="KW-0812">Transmembrane</keyword>
<feature type="transmembrane region" description="Helical" evidence="2">
    <location>
        <begin position="88"/>
        <end position="112"/>
    </location>
</feature>
<keyword evidence="2" id="KW-0472">Membrane</keyword>
<evidence type="ECO:0000256" key="1">
    <source>
        <dbReference type="SAM" id="MobiDB-lite"/>
    </source>
</evidence>
<keyword evidence="3" id="KW-1185">Reference proteome</keyword>
<accession>A0A914XPR0</accession>
<organism evidence="3 4">
    <name type="scientific">Plectus sambesii</name>
    <dbReference type="NCBI Taxonomy" id="2011161"/>
    <lineage>
        <taxon>Eukaryota</taxon>
        <taxon>Metazoa</taxon>
        <taxon>Ecdysozoa</taxon>
        <taxon>Nematoda</taxon>
        <taxon>Chromadorea</taxon>
        <taxon>Plectida</taxon>
        <taxon>Plectina</taxon>
        <taxon>Plectoidea</taxon>
        <taxon>Plectidae</taxon>
        <taxon>Plectus</taxon>
    </lineage>
</organism>
<evidence type="ECO:0000313" key="4">
    <source>
        <dbReference type="WBParaSite" id="PSAMB.scaffold918size38604.g9624.t1"/>
    </source>
</evidence>
<dbReference type="Proteomes" id="UP000887566">
    <property type="component" value="Unplaced"/>
</dbReference>
<evidence type="ECO:0000313" key="3">
    <source>
        <dbReference type="Proteomes" id="UP000887566"/>
    </source>
</evidence>